<keyword evidence="6" id="KW-0804">Transcription</keyword>
<comment type="similarity">
    <text evidence="2">Belongs to the ARR-like family.</text>
</comment>
<evidence type="ECO:0000259" key="11">
    <source>
        <dbReference type="PROSITE" id="PS50110"/>
    </source>
</evidence>
<evidence type="ECO:0000256" key="1">
    <source>
        <dbReference type="ARBA" id="ARBA00004123"/>
    </source>
</evidence>
<evidence type="ECO:0000256" key="4">
    <source>
        <dbReference type="ARBA" id="ARBA00023015"/>
    </source>
</evidence>
<feature type="region of interest" description="Disordered" evidence="10">
    <location>
        <begin position="473"/>
        <end position="535"/>
    </location>
</feature>
<feature type="compositionally biased region" description="Low complexity" evidence="10">
    <location>
        <begin position="473"/>
        <end position="488"/>
    </location>
</feature>
<evidence type="ECO:0000256" key="7">
    <source>
        <dbReference type="ARBA" id="ARBA00023242"/>
    </source>
</evidence>
<evidence type="ECO:0000313" key="14">
    <source>
        <dbReference type="Proteomes" id="UP001567538"/>
    </source>
</evidence>
<dbReference type="Pfam" id="PF06203">
    <property type="entry name" value="CCT"/>
    <property type="match status" value="1"/>
</dbReference>
<evidence type="ECO:0000256" key="10">
    <source>
        <dbReference type="SAM" id="MobiDB-lite"/>
    </source>
</evidence>
<keyword evidence="3" id="KW-0902">Two-component regulatory system</keyword>
<feature type="region of interest" description="Disordered" evidence="10">
    <location>
        <begin position="406"/>
        <end position="436"/>
    </location>
</feature>
<dbReference type="PROSITE" id="PS50110">
    <property type="entry name" value="RESPONSE_REGULATORY"/>
    <property type="match status" value="1"/>
</dbReference>
<dbReference type="Pfam" id="PF00072">
    <property type="entry name" value="Response_reg"/>
    <property type="match status" value="1"/>
</dbReference>
<evidence type="ECO:0000256" key="3">
    <source>
        <dbReference type="ARBA" id="ARBA00023012"/>
    </source>
</evidence>
<feature type="compositionally biased region" description="Polar residues" evidence="10">
    <location>
        <begin position="238"/>
        <end position="247"/>
    </location>
</feature>
<comment type="caution">
    <text evidence="13">The sequence shown here is derived from an EMBL/GenBank/DDBJ whole genome shotgun (WGS) entry which is preliminary data.</text>
</comment>
<keyword evidence="5" id="KW-0090">Biological rhythms</keyword>
<protein>
    <submittedName>
        <fullName evidence="13">Two-component response regulator-like APRR5</fullName>
    </submittedName>
</protein>
<keyword evidence="4" id="KW-0805">Transcription regulation</keyword>
<feature type="compositionally biased region" description="Polar residues" evidence="10">
    <location>
        <begin position="419"/>
        <end position="436"/>
    </location>
</feature>
<dbReference type="PROSITE" id="PS51017">
    <property type="entry name" value="CCT"/>
    <property type="match status" value="1"/>
</dbReference>
<dbReference type="SUPFAM" id="SSF52172">
    <property type="entry name" value="CheY-like"/>
    <property type="match status" value="1"/>
</dbReference>
<feature type="region of interest" description="Disordered" evidence="10">
    <location>
        <begin position="187"/>
        <end position="285"/>
    </location>
</feature>
<feature type="domain" description="Response regulatory" evidence="11">
    <location>
        <begin position="65"/>
        <end position="183"/>
    </location>
</feature>
<feature type="compositionally biased region" description="Polar residues" evidence="10">
    <location>
        <begin position="642"/>
        <end position="652"/>
    </location>
</feature>
<dbReference type="GO" id="GO:0000160">
    <property type="term" value="P:phosphorelay signal transduction system"/>
    <property type="evidence" value="ECO:0007669"/>
    <property type="project" value="UniProtKB-KW"/>
</dbReference>
<keyword evidence="14" id="KW-1185">Reference proteome</keyword>
<feature type="compositionally biased region" description="Polar residues" evidence="10">
    <location>
        <begin position="210"/>
        <end position="222"/>
    </location>
</feature>
<dbReference type="AlphaFoldDB" id="A0ABD1GNC7"/>
<gene>
    <name evidence="13" type="ORF">AAHA92_21275</name>
</gene>
<evidence type="ECO:0000256" key="6">
    <source>
        <dbReference type="ARBA" id="ARBA00023163"/>
    </source>
</evidence>
<organism evidence="13 14">
    <name type="scientific">Salvia divinorum</name>
    <name type="common">Maria pastora</name>
    <name type="synonym">Diviner's sage</name>
    <dbReference type="NCBI Taxonomy" id="28513"/>
    <lineage>
        <taxon>Eukaryota</taxon>
        <taxon>Viridiplantae</taxon>
        <taxon>Streptophyta</taxon>
        <taxon>Embryophyta</taxon>
        <taxon>Tracheophyta</taxon>
        <taxon>Spermatophyta</taxon>
        <taxon>Magnoliopsida</taxon>
        <taxon>eudicotyledons</taxon>
        <taxon>Gunneridae</taxon>
        <taxon>Pentapetalae</taxon>
        <taxon>asterids</taxon>
        <taxon>lamiids</taxon>
        <taxon>Lamiales</taxon>
        <taxon>Lamiaceae</taxon>
        <taxon>Nepetoideae</taxon>
        <taxon>Mentheae</taxon>
        <taxon>Salviinae</taxon>
        <taxon>Salvia</taxon>
        <taxon>Salvia subgen. Calosphace</taxon>
    </lineage>
</organism>
<dbReference type="CDD" id="cd17582">
    <property type="entry name" value="psREC_PRR"/>
    <property type="match status" value="1"/>
</dbReference>
<dbReference type="PANTHER" id="PTHR43874:SF95">
    <property type="entry name" value="TWO-COMPONENT RESPONSE REGULATOR-LIKE APRR5"/>
    <property type="match status" value="1"/>
</dbReference>
<reference evidence="13 14" key="1">
    <citation type="submission" date="2024-06" db="EMBL/GenBank/DDBJ databases">
        <title>A chromosome level genome sequence of Diviner's sage (Salvia divinorum).</title>
        <authorList>
            <person name="Ford S.A."/>
            <person name="Ro D.-K."/>
            <person name="Ness R.W."/>
            <person name="Phillips M.A."/>
        </authorList>
    </citation>
    <scope>NUCLEOTIDE SEQUENCE [LARGE SCALE GENOMIC DNA]</scope>
    <source>
        <strain evidence="13">SAF-2024a</strain>
        <tissue evidence="13">Leaf</tissue>
    </source>
</reference>
<dbReference type="Proteomes" id="UP001567538">
    <property type="component" value="Unassembled WGS sequence"/>
</dbReference>
<dbReference type="GO" id="GO:0005634">
    <property type="term" value="C:nucleus"/>
    <property type="evidence" value="ECO:0007669"/>
    <property type="project" value="UniProtKB-SubCell"/>
</dbReference>
<accession>A0ABD1GNC7</accession>
<proteinExistence type="inferred from homology"/>
<evidence type="ECO:0000256" key="2">
    <source>
        <dbReference type="ARBA" id="ARBA00010330"/>
    </source>
</evidence>
<comment type="caution">
    <text evidence="8">Lacks conserved residue(s) required for the propagation of feature annotation.</text>
</comment>
<feature type="domain" description="CCT" evidence="12">
    <location>
        <begin position="598"/>
        <end position="640"/>
    </location>
</feature>
<evidence type="ECO:0000256" key="5">
    <source>
        <dbReference type="ARBA" id="ARBA00023108"/>
    </source>
</evidence>
<feature type="compositionally biased region" description="Basic and acidic residues" evidence="10">
    <location>
        <begin position="228"/>
        <end position="237"/>
    </location>
</feature>
<comment type="subcellular location">
    <subcellularLocation>
        <location evidence="1 9">Nucleus</location>
    </subcellularLocation>
</comment>
<keyword evidence="7 9" id="KW-0539">Nucleus</keyword>
<name>A0ABD1GNC7_SALDI</name>
<dbReference type="Gene3D" id="3.40.50.2300">
    <property type="match status" value="1"/>
</dbReference>
<feature type="compositionally biased region" description="Polar residues" evidence="10">
    <location>
        <begin position="489"/>
        <end position="529"/>
    </location>
</feature>
<dbReference type="InterPro" id="IPR011006">
    <property type="entry name" value="CheY-like_superfamily"/>
</dbReference>
<evidence type="ECO:0000256" key="9">
    <source>
        <dbReference type="PROSITE-ProRule" id="PRU00357"/>
    </source>
</evidence>
<dbReference type="SMART" id="SM00448">
    <property type="entry name" value="REC"/>
    <property type="match status" value="1"/>
</dbReference>
<dbReference type="EMBL" id="JBEAFC010000008">
    <property type="protein sequence ID" value="KAL1544421.1"/>
    <property type="molecule type" value="Genomic_DNA"/>
</dbReference>
<evidence type="ECO:0000259" key="12">
    <source>
        <dbReference type="PROSITE" id="PS51017"/>
    </source>
</evidence>
<evidence type="ECO:0000313" key="13">
    <source>
        <dbReference type="EMBL" id="KAL1544421.1"/>
    </source>
</evidence>
<evidence type="ECO:0000256" key="8">
    <source>
        <dbReference type="PROSITE-ProRule" id="PRU00169"/>
    </source>
</evidence>
<dbReference type="GO" id="GO:0048511">
    <property type="term" value="P:rhythmic process"/>
    <property type="evidence" value="ECO:0007669"/>
    <property type="project" value="UniProtKB-KW"/>
</dbReference>
<dbReference type="InterPro" id="IPR045279">
    <property type="entry name" value="ARR-like"/>
</dbReference>
<feature type="region of interest" description="Disordered" evidence="10">
    <location>
        <begin position="625"/>
        <end position="652"/>
    </location>
</feature>
<sequence length="652" mass="72010">MGEVVMMSSENVMELHVRETGVEMEMARVGEKSSNNKNATAEAVAAPAPAETVRWERFLPKMVVRVLLVEADDSTRQIISALLRKCSYRVAAVSDGLKAWEVLKARPHNIDLILTEVELPSISGYALLTLIMEHDVCKNIPVIMMSSQDSVSTVYKCMLRGATDFLVKPVRKNELRNLWQHVWRKQASSTAAGPGPPDESVAQEKDEATAENNATSNRSSGYMSCIQRNKEGIEKGNDAQSSCTKPGSETEEEEAKPSKRESPKCLSDGVSTPRQEECHQQNSKKWARDNETEGLLVAAKLDADHNVTRVDKSCDHNQEQTEYFLSEAIDLIGTFDNHLKGTLATAASISSVSKFDILPMLDLSLRRSRLVSQVNDERHRLNHSDASAFSRYINKPFQLSPSTCNQYSDIGMGSDKQADYNSDTRGSTLNSPSMPSVQTGWPEFTFSYSQNRDISHPIPVRGVGFGNVSSPYGSVMPSSGSPSRPSQGATHQSEPFPQSSPFFQSDNHPSTSQQLHSPADQRNSNSVDQTENKQGNRVEGLEDQGLVSHGTNQSANCSLCNGNMGQHHSQVSGCNGAINGHEESFHVHDGPSHRAMQREAALTKFRQKRKDRCFEKKVRYESRKKLAEQRPRVKGQFVRQLPTDQPGSSSAG</sequence>
<dbReference type="InterPro" id="IPR010402">
    <property type="entry name" value="CCT_domain"/>
</dbReference>
<dbReference type="InterPro" id="IPR001789">
    <property type="entry name" value="Sig_transdc_resp-reg_receiver"/>
</dbReference>
<dbReference type="PANTHER" id="PTHR43874">
    <property type="entry name" value="TWO-COMPONENT RESPONSE REGULATOR"/>
    <property type="match status" value="1"/>
</dbReference>